<dbReference type="SUPFAM" id="SSF103515">
    <property type="entry name" value="Autotransporter"/>
    <property type="match status" value="1"/>
</dbReference>
<dbReference type="PROSITE" id="PS51208">
    <property type="entry name" value="AUTOTRANSPORTER"/>
    <property type="match status" value="1"/>
</dbReference>
<accession>A0A246JWJ7</accession>
<evidence type="ECO:0000313" key="5">
    <source>
        <dbReference type="Proteomes" id="UP000197361"/>
    </source>
</evidence>
<feature type="domain" description="Autotransporter" evidence="3">
    <location>
        <begin position="1686"/>
        <end position="1960"/>
    </location>
</feature>
<dbReference type="InterPro" id="IPR013425">
    <property type="entry name" value="Autotrns_rpt"/>
</dbReference>
<evidence type="ECO:0000256" key="1">
    <source>
        <dbReference type="ARBA" id="ARBA00022729"/>
    </source>
</evidence>
<dbReference type="Gene3D" id="2.40.128.130">
    <property type="entry name" value="Autotransporter beta-domain"/>
    <property type="match status" value="1"/>
</dbReference>
<dbReference type="InterPro" id="IPR036709">
    <property type="entry name" value="Autotransporte_beta_dom_sf"/>
</dbReference>
<evidence type="ECO:0000259" key="3">
    <source>
        <dbReference type="PROSITE" id="PS51208"/>
    </source>
</evidence>
<feature type="signal peptide" evidence="2">
    <location>
        <begin position="1"/>
        <end position="29"/>
    </location>
</feature>
<dbReference type="Proteomes" id="UP000197361">
    <property type="component" value="Unassembled WGS sequence"/>
</dbReference>
<feature type="chain" id="PRO_5013100342" description="Autotransporter domain-containing protein" evidence="2">
    <location>
        <begin position="30"/>
        <end position="1960"/>
    </location>
</feature>
<comment type="caution">
    <text evidence="4">The sequence shown here is derived from an EMBL/GenBank/DDBJ whole genome shotgun (WGS) entry which is preliminary data.</text>
</comment>
<gene>
    <name evidence="4" type="ORF">CDQ92_10545</name>
</gene>
<protein>
    <recommendedName>
        <fullName evidence="3">Autotransporter domain-containing protein</fullName>
    </recommendedName>
</protein>
<dbReference type="SUPFAM" id="SSF51126">
    <property type="entry name" value="Pectin lyase-like"/>
    <property type="match status" value="1"/>
</dbReference>
<dbReference type="NCBIfam" id="TIGR02601">
    <property type="entry name" value="autotrns_rpt"/>
    <property type="match status" value="1"/>
</dbReference>
<dbReference type="SMART" id="SM00869">
    <property type="entry name" value="Autotransporter"/>
    <property type="match status" value="1"/>
</dbReference>
<name>A0A246JWJ7_9SPHN</name>
<reference evidence="4 5" key="1">
    <citation type="journal article" date="2010" name="Int. J. Syst. Evol. Microbiol.">
        <title>Sphingopyxis bauzanensis sp. nov., a psychrophilic bacterium isolated from soil.</title>
        <authorList>
            <person name="Zhang D.C."/>
            <person name="Liu H.C."/>
            <person name="Xin Y.H."/>
            <person name="Zhou Y.G."/>
            <person name="Schinner F."/>
            <person name="Margesin R."/>
        </authorList>
    </citation>
    <scope>NUCLEOTIDE SEQUENCE [LARGE SCALE GENOMIC DNA]</scope>
    <source>
        <strain evidence="4 5">DSM 22271</strain>
    </source>
</reference>
<evidence type="ECO:0000313" key="4">
    <source>
        <dbReference type="EMBL" id="OWQ97449.1"/>
    </source>
</evidence>
<dbReference type="Pfam" id="PF12951">
    <property type="entry name" value="PATR"/>
    <property type="match status" value="2"/>
</dbReference>
<keyword evidence="1 2" id="KW-0732">Signal</keyword>
<evidence type="ECO:0000256" key="2">
    <source>
        <dbReference type="SAM" id="SignalP"/>
    </source>
</evidence>
<dbReference type="InterPro" id="IPR005546">
    <property type="entry name" value="Autotransporte_beta"/>
</dbReference>
<organism evidence="4 5">
    <name type="scientific">Sphingopyxis bauzanensis</name>
    <dbReference type="NCBI Taxonomy" id="651663"/>
    <lineage>
        <taxon>Bacteria</taxon>
        <taxon>Pseudomonadati</taxon>
        <taxon>Pseudomonadota</taxon>
        <taxon>Alphaproteobacteria</taxon>
        <taxon>Sphingomonadales</taxon>
        <taxon>Sphingomonadaceae</taxon>
        <taxon>Sphingopyxis</taxon>
    </lineage>
</organism>
<dbReference type="Pfam" id="PF03797">
    <property type="entry name" value="Autotransporter"/>
    <property type="match status" value="1"/>
</dbReference>
<proteinExistence type="predicted"/>
<dbReference type="InterPro" id="IPR011050">
    <property type="entry name" value="Pectin_lyase_fold/virulence"/>
</dbReference>
<keyword evidence="5" id="KW-1185">Reference proteome</keyword>
<dbReference type="EMBL" id="NISK01000002">
    <property type="protein sequence ID" value="OWQ97449.1"/>
    <property type="molecule type" value="Genomic_DNA"/>
</dbReference>
<sequence length="1960" mass="193166">MSRMSKSRLLATSAIVGLSIANLASPANAQQVFGIHNDTPELLEVDVAEGETVEGDDIGVYADNGPVVIDNAGTIRGNGQSYGSIDDRPSGGVVIAQPGSTVTNSGQITGAANGVSTSYFFSEDEEGNNLSPEALTTNTTVTNSGLIRGEAGSGVALIGGGDLVNSGIIQGLNGNIGNGAQGIGVVLAEYPEAVAEGVSGIGSLTNSQTGLIEGELFGVLLSGGGTIDNSGTIRSTGTFNPATPNVSPFGIILTANASQPDRIATLNNSGTVTGFLGLLANQQLATAIINNSGVISGQQSGLIGLNSGELIINNAVGGQITGNGPAITSNAGTLTVDNSGLIRSNTQAAINITTSGAVIANSGTIQGGTFGITTNPFQVSPGVFEDRSVDTTVTNSGSIIGLNNDGVRLQGGGSVINSGTISGQLNAQADGVSMFALATQDLATFSALVTNSAEGTIAGVRSGVTLSSGGTVENAGEIAGGGAGIIIQNGLGGTPVSGAVTNSGSIMGGNGGGGVFGDGVVGFGQFDSFSVTNSGAISGGASDGVHVNATSDTAITIDNAEGGTITGARSGIETVLGSLTLTNAGTIRGNGTNQGINAAPDAGVTITDGGSSVTNSGTISGNRLGITTASHFNAATGQVEGRAIDTQVVNSGTIIGENDDGVRLIGGGSIENSGEIRGLAGDFTDGISMFAYTAQANEDYGASVTNADGGEISGTRFGVILSGGGDLANAGEITGVVGGVFIQGTAINTDPDEDRSGLTASVVNTGTITGTGPQQSLGQNGNGYGLGFGSDMSSATLDNSGTIASEQSVGVLHGSLADLTITNREGGVITGGTSGVYGSAGGTLVVNNAGTIRGEGTYDGFDAVPDAGITIGTANSSVTNSGTISGAGAGITTVYLFDNATNQLVFLADGTAVTNSGTIAGESNDGVRLIGGGSVSNSGAISGSGALGADGISIFRADGQPAEDYAAAVTNAGGGTIAGDRFGVILSGGGGLENAGSISGDMGGVVIQSQFNGEDAGLTGTLVNSGTITSANGVGAQFNAGLETVDIDNSGTISGATAGVAHGTDGAMTLTNSGSISGQTGVASEAGGAVTLVNTGSIIGTTGAAFTSLTQTSLDNAGVLIGGAGVAVTLSSFDDSVTLRTGSAITGSVDAGDGDDGLTLDGDVLELTEAQQLTAANGFETLDVAAGYWSTSGVIGAFDSVTIAEDSTLQVNEVDLGEAGGTSPIETPVVRTNGLLVLNFGTNEVVSDLDELTIEGTGRLQLIGDAVFTVDTANIAHSGGTIISNGGLKLTGLLQGDVRTEGDGFFELGAGGTEGSFSGNIVNDGRFVFNRSDNYDFLGGFSGSGILDKLGDGTLTFMGDYAFQGVTNILGGAVRIGGAIDPETEFDLGEGGTLDITGKDQTIAGLEGDEGSTVVIGDSELTVNQAGDSAFGGDITGDGSLVKEGDGTLNLTGDSSYTGPTSVNGGTLAVNGSIVSPVTVNEGGTLGGNGSVGPTTVDGGGVIAPGNSIGQLTVNGDLAFGAGAIYEVEVNAAGAADRIDATGTVTIANTARVAVLAENGNYNPRTDYVILTGATGVSGTFGSVTSDLAFLNPLLRYSPNAVTLSLYRNDIDFADVAIGVNQVGVAGAVQALGINNPLFEAVLVQNAATAQTSFTDLSGEILASSISGLTDDSRHLRNALMGMTAPQDSGAFVWGSAFGGWGDFDANRGSAAMNTDHKGLVAGVGIGGNGFAAALSAGIGSSEFQLDGRSDRAEVDSKYLAAHATYGAETGLRGTVGVSYAWHDIDTSRAITIAPLAQTLTSNRDADTLQIFGELGYAIVTGNAAVTPFARLAHVDTGSDAFTETGGTAALAVSKADQKATFLSLGGRVQFNLGKPGFQPYASAAWNRAFDDRSAVIASRFVSGTTGYGLLGTALPKNSAEVEAGFEFTTGSVRLGAAYSGTLASDRNTHGARVTARIAF</sequence>